<accession>A0A9X7Z7S1</accession>
<dbReference type="InterPro" id="IPR015231">
    <property type="entry name" value="DUF1934"/>
</dbReference>
<dbReference type="Gene3D" id="2.40.128.20">
    <property type="match status" value="1"/>
</dbReference>
<evidence type="ECO:0000313" key="2">
    <source>
        <dbReference type="Proteomes" id="UP000663505"/>
    </source>
</evidence>
<dbReference type="RefSeq" id="WP_206656989.1">
    <property type="nucleotide sequence ID" value="NZ_CP071182.1"/>
</dbReference>
<dbReference type="Proteomes" id="UP000663505">
    <property type="component" value="Chromosome"/>
</dbReference>
<proteinExistence type="predicted"/>
<dbReference type="InterPro" id="IPR012674">
    <property type="entry name" value="Calycin"/>
</dbReference>
<evidence type="ECO:0000313" key="1">
    <source>
        <dbReference type="EMBL" id="QSO47645.1"/>
    </source>
</evidence>
<gene>
    <name evidence="1" type="ORF">JZ786_00855</name>
</gene>
<protein>
    <submittedName>
        <fullName evidence="1">DUF1934 domain-containing protein</fullName>
    </submittedName>
</protein>
<reference evidence="1 2" key="1">
    <citation type="submission" date="2021-02" db="EMBL/GenBank/DDBJ databases">
        <title>Alicyclobacillus curvatus sp. nov. and Alicyclobacillus mengziensis sp. nov., two acidophilic bacteria isolated from acid mine drainage.</title>
        <authorList>
            <person name="Huang Y."/>
        </authorList>
    </citation>
    <scope>NUCLEOTIDE SEQUENCE [LARGE SCALE GENOMIC DNA]</scope>
    <source>
        <strain evidence="1 2">S30H14</strain>
    </source>
</reference>
<dbReference type="KEGG" id="afx:JZ786_00855"/>
<dbReference type="EMBL" id="CP071182">
    <property type="protein sequence ID" value="QSO47645.1"/>
    <property type="molecule type" value="Genomic_DNA"/>
</dbReference>
<sequence>MDEFWLSEHDFLVPVRLDIKRRNRWLGPQKTGRTWDDEERQTVEHVRWKQSNQAHEISYQEVPPSQTVGRSADGAATANDPVSLTVCRIQPGHLTWERHGGVEWEHVFQSGETSTSIMEVPGAGSIEVRLKTRNLRIIVDKAGGTIEVAYDMTISDVTQYIELTMRFKRT</sequence>
<dbReference type="SUPFAM" id="SSF50814">
    <property type="entry name" value="Lipocalins"/>
    <property type="match status" value="1"/>
</dbReference>
<organism evidence="1 2">
    <name type="scientific">Alicyclobacillus mengziensis</name>
    <dbReference type="NCBI Taxonomy" id="2931921"/>
    <lineage>
        <taxon>Bacteria</taxon>
        <taxon>Bacillati</taxon>
        <taxon>Bacillota</taxon>
        <taxon>Bacilli</taxon>
        <taxon>Bacillales</taxon>
        <taxon>Alicyclobacillaceae</taxon>
        <taxon>Alicyclobacillus</taxon>
    </lineage>
</organism>
<dbReference type="Pfam" id="PF09148">
    <property type="entry name" value="DUF1934"/>
    <property type="match status" value="1"/>
</dbReference>
<dbReference type="AlphaFoldDB" id="A0A9X7Z7S1"/>
<keyword evidence="2" id="KW-1185">Reference proteome</keyword>
<name>A0A9X7Z7S1_9BACL</name>